<keyword evidence="8" id="KW-0464">Manganese</keyword>
<keyword evidence="5" id="KW-0479">Metal-binding</keyword>
<comment type="similarity">
    <text evidence="10">Belongs to the glycosyltransferase 8 family. Glycogenin subfamily.</text>
</comment>
<dbReference type="EMBL" id="OX459123">
    <property type="protein sequence ID" value="CAI9108520.1"/>
    <property type="molecule type" value="Genomic_DNA"/>
</dbReference>
<accession>A0AAV1DND6</accession>
<dbReference type="GO" id="GO:0046872">
    <property type="term" value="F:metal ion binding"/>
    <property type="evidence" value="ECO:0007669"/>
    <property type="project" value="UniProtKB-KW"/>
</dbReference>
<evidence type="ECO:0000256" key="4">
    <source>
        <dbReference type="ARBA" id="ARBA00022692"/>
    </source>
</evidence>
<dbReference type="Gene3D" id="3.90.550.10">
    <property type="entry name" value="Spore Coat Polysaccharide Biosynthesis Protein SpsA, Chain A"/>
    <property type="match status" value="1"/>
</dbReference>
<dbReference type="CDD" id="cd02537">
    <property type="entry name" value="GT8_Glycogenin"/>
    <property type="match status" value="1"/>
</dbReference>
<name>A0AAV1DND6_OLDCO</name>
<evidence type="ECO:0000256" key="2">
    <source>
        <dbReference type="ARBA" id="ARBA00022676"/>
    </source>
</evidence>
<keyword evidence="3" id="KW-0808">Transferase</keyword>
<reference evidence="13" key="1">
    <citation type="submission" date="2023-03" db="EMBL/GenBank/DDBJ databases">
        <authorList>
            <person name="Julca I."/>
        </authorList>
    </citation>
    <scope>NUCLEOTIDE SEQUENCE</scope>
</reference>
<evidence type="ECO:0000256" key="3">
    <source>
        <dbReference type="ARBA" id="ARBA00022679"/>
    </source>
</evidence>
<dbReference type="AlphaFoldDB" id="A0AAV1DND6"/>
<evidence type="ECO:0000313" key="13">
    <source>
        <dbReference type="EMBL" id="CAI9108520.1"/>
    </source>
</evidence>
<protein>
    <recommendedName>
        <fullName evidence="11">Hexosyltransferase</fullName>
        <ecNumber evidence="11">2.4.1.-</ecNumber>
    </recommendedName>
</protein>
<evidence type="ECO:0000256" key="6">
    <source>
        <dbReference type="ARBA" id="ARBA00022989"/>
    </source>
</evidence>
<keyword evidence="4 12" id="KW-0812">Transmembrane</keyword>
<evidence type="ECO:0000313" key="14">
    <source>
        <dbReference type="Proteomes" id="UP001161247"/>
    </source>
</evidence>
<keyword evidence="2" id="KW-0328">Glycosyltransferase</keyword>
<feature type="transmembrane region" description="Helical" evidence="12">
    <location>
        <begin position="43"/>
        <end position="66"/>
    </location>
</feature>
<evidence type="ECO:0000256" key="7">
    <source>
        <dbReference type="ARBA" id="ARBA00023136"/>
    </source>
</evidence>
<dbReference type="FunFam" id="3.90.550.10:FF:000018">
    <property type="entry name" value="Hexosyltransferase"/>
    <property type="match status" value="1"/>
</dbReference>
<evidence type="ECO:0000256" key="11">
    <source>
        <dbReference type="RuleBase" id="RU362027"/>
    </source>
</evidence>
<keyword evidence="9" id="KW-0961">Cell wall biogenesis/degradation</keyword>
<keyword evidence="14" id="KW-1185">Reference proteome</keyword>
<dbReference type="GO" id="GO:0000139">
    <property type="term" value="C:Golgi membrane"/>
    <property type="evidence" value="ECO:0007669"/>
    <property type="project" value="UniProtKB-SubCell"/>
</dbReference>
<dbReference type="EC" id="2.4.1.-" evidence="11"/>
<evidence type="ECO:0000256" key="1">
    <source>
        <dbReference type="ARBA" id="ARBA00004323"/>
    </source>
</evidence>
<organism evidence="13 14">
    <name type="scientific">Oldenlandia corymbosa var. corymbosa</name>
    <dbReference type="NCBI Taxonomy" id="529605"/>
    <lineage>
        <taxon>Eukaryota</taxon>
        <taxon>Viridiplantae</taxon>
        <taxon>Streptophyta</taxon>
        <taxon>Embryophyta</taxon>
        <taxon>Tracheophyta</taxon>
        <taxon>Spermatophyta</taxon>
        <taxon>Magnoliopsida</taxon>
        <taxon>eudicotyledons</taxon>
        <taxon>Gunneridae</taxon>
        <taxon>Pentapetalae</taxon>
        <taxon>asterids</taxon>
        <taxon>lamiids</taxon>
        <taxon>Gentianales</taxon>
        <taxon>Rubiaceae</taxon>
        <taxon>Rubioideae</taxon>
        <taxon>Spermacoceae</taxon>
        <taxon>Hedyotis-Oldenlandia complex</taxon>
        <taxon>Oldenlandia</taxon>
    </lineage>
</organism>
<keyword evidence="6 12" id="KW-1133">Transmembrane helix</keyword>
<dbReference type="InterPro" id="IPR050587">
    <property type="entry name" value="GNT1/Glycosyltrans_8"/>
</dbReference>
<dbReference type="InterPro" id="IPR029044">
    <property type="entry name" value="Nucleotide-diphossugar_trans"/>
</dbReference>
<dbReference type="GO" id="GO:0016757">
    <property type="term" value="F:glycosyltransferase activity"/>
    <property type="evidence" value="ECO:0007669"/>
    <property type="project" value="UniProtKB-KW"/>
</dbReference>
<sequence length="603" mass="70376">MDVRHRSVEDTYKRRLQKLRVGDVEKSFQITFQQRNLRYKNHIFKFILLVVILGTILGIFTSPTVYVQENLSLAVSQLLGTSDSRYISHLEINWDDVSQVLEQLIEKDGVNGIGLLNFNNTEINGWKQLILSANHTVLHLDYADKDITWSTLYPEWIDEEQETELPSCPSLPKIDVPENRLDLVAVKLPCLNNKNWMRDVPRLHLQLAAAGLVTSAKGLFPMHLLFITKCFPVPNLFPCKERVVRQGNVWLYKPNLKFITERSQLPIGSCELALPLGVREHELTVRRQQREAYATILVGAQLFVCGAIATAQSIRMAGSTKDLIALVDDNITDHHRIGLEMAGWKVRTIKGIRNPKAKEDAYNGWNYSKFRLWQLTDYDKIIYIDSDLLVLRSIDSLFTMPEITARGNHATLFNAGLMVIEPSNCTFQFLMDNIYEFDSYSGGDQGFVNEIFTWWHRMPVRMNFLKNFLPYESEEINRRKTELIAEEPPAIFVIHYLGYYKPWMCPRDFDCNWNVGKMHEFASDEAHRIWWRIHDKMPAQLQEFCMLEDKFRAQLEYDRKEAAKRKFADSHWNIVIKDPRYTRCNVGSCNINWRIFWPWGEEE</sequence>
<evidence type="ECO:0000256" key="9">
    <source>
        <dbReference type="ARBA" id="ARBA00023316"/>
    </source>
</evidence>
<evidence type="ECO:0000256" key="12">
    <source>
        <dbReference type="SAM" id="Phobius"/>
    </source>
</evidence>
<evidence type="ECO:0000256" key="5">
    <source>
        <dbReference type="ARBA" id="ARBA00022723"/>
    </source>
</evidence>
<proteinExistence type="inferred from homology"/>
<dbReference type="Pfam" id="PF01501">
    <property type="entry name" value="Glyco_transf_8"/>
    <property type="match status" value="1"/>
</dbReference>
<dbReference type="GO" id="GO:0071555">
    <property type="term" value="P:cell wall organization"/>
    <property type="evidence" value="ECO:0007669"/>
    <property type="project" value="UniProtKB-KW"/>
</dbReference>
<keyword evidence="7 12" id="KW-0472">Membrane</keyword>
<dbReference type="Proteomes" id="UP001161247">
    <property type="component" value="Chromosome 6"/>
</dbReference>
<evidence type="ECO:0000256" key="10">
    <source>
        <dbReference type="ARBA" id="ARBA00038162"/>
    </source>
</evidence>
<evidence type="ECO:0000256" key="8">
    <source>
        <dbReference type="ARBA" id="ARBA00023211"/>
    </source>
</evidence>
<dbReference type="InterPro" id="IPR002495">
    <property type="entry name" value="Glyco_trans_8"/>
</dbReference>
<dbReference type="PANTHER" id="PTHR11183">
    <property type="entry name" value="GLYCOGENIN SUBFAMILY MEMBER"/>
    <property type="match status" value="1"/>
</dbReference>
<comment type="subcellular location">
    <subcellularLocation>
        <location evidence="1">Golgi apparatus membrane</location>
        <topology evidence="1">Single-pass type II membrane protein</topology>
    </subcellularLocation>
</comment>
<gene>
    <name evidence="13" type="ORF">OLC1_LOCUS16597</name>
</gene>
<dbReference type="SUPFAM" id="SSF53448">
    <property type="entry name" value="Nucleotide-diphospho-sugar transferases"/>
    <property type="match status" value="1"/>
</dbReference>